<dbReference type="RefSeq" id="WP_069721927.1">
    <property type="nucleotide sequence ID" value="NZ_MJEL01000061.1"/>
</dbReference>
<name>A0A3F3IES1_SALER</name>
<reference evidence="1" key="1">
    <citation type="submission" date="2016-09" db="EMBL/GenBank/DDBJ databases">
        <title>Whole Genome Sequencing of Salmonella enterica subsp. enterica serovar Nottingham.</title>
        <authorList>
            <person name="Zheng J."/>
            <person name="Wang H."/>
        </authorList>
    </citation>
    <scope>NUCLEOTIDE SEQUENCE [LARGE SCALE GENOMIC DNA]</scope>
    <source>
        <strain evidence="1">CFSAN055411</strain>
    </source>
</reference>
<evidence type="ECO:0008006" key="2">
    <source>
        <dbReference type="Google" id="ProtNLM"/>
    </source>
</evidence>
<dbReference type="InterPro" id="IPR014729">
    <property type="entry name" value="Rossmann-like_a/b/a_fold"/>
</dbReference>
<organism evidence="1">
    <name type="scientific">Salmonella enterica</name>
    <name type="common">Salmonella choleraesuis</name>
    <dbReference type="NCBI Taxonomy" id="28901"/>
    <lineage>
        <taxon>Bacteria</taxon>
        <taxon>Pseudomonadati</taxon>
        <taxon>Pseudomonadota</taxon>
        <taxon>Gammaproteobacteria</taxon>
        <taxon>Enterobacterales</taxon>
        <taxon>Enterobacteriaceae</taxon>
        <taxon>Salmonella</taxon>
    </lineage>
</organism>
<protein>
    <recommendedName>
        <fullName evidence="2">Phosphoadenosine phosphosulfate reductase</fullName>
    </recommendedName>
</protein>
<comment type="caution">
    <text evidence="1">The sequence shown here is derived from an EMBL/GenBank/DDBJ whole genome shotgun (WGS) entry which is preliminary data.</text>
</comment>
<evidence type="ECO:0000313" key="1">
    <source>
        <dbReference type="EMBL" id="OEH95222.1"/>
    </source>
</evidence>
<dbReference type="Proteomes" id="UP000852880">
    <property type="component" value="Unassembled WGS sequence"/>
</dbReference>
<gene>
    <name evidence="1" type="ORF">BH006_07265</name>
</gene>
<dbReference type="Gene3D" id="3.40.50.620">
    <property type="entry name" value="HUPs"/>
    <property type="match status" value="1"/>
</dbReference>
<dbReference type="AlphaFoldDB" id="A0A3F3IES1"/>
<dbReference type="EMBL" id="MJEL01000061">
    <property type="protein sequence ID" value="OEH95222.1"/>
    <property type="molecule type" value="Genomic_DNA"/>
</dbReference>
<dbReference type="SUPFAM" id="SSF52402">
    <property type="entry name" value="Adenine nucleotide alpha hydrolases-like"/>
    <property type="match status" value="1"/>
</dbReference>
<accession>A0A3F3IES1</accession>
<sequence>MSNTSFQPEKMILKGDKWDSVFETLRTSPVLNATDAGRDVALSGLITSSVEAIYQAMSSGWTMMLGYSSGKDSESLLHLFLMALVRVVRSGEITSRNHFILHTDTGIENPEVHWLAQKKLAALQRFIDDEKLPLTIVLAKPGITSSWTGRILTGRGLPTFANSSVRQCSNDLKINAAQRAKSKRTARAVLTGTGYSVGRVTRQGNSSLT</sequence>
<proteinExistence type="predicted"/>